<proteinExistence type="predicted"/>
<comment type="caution">
    <text evidence="1">The sequence shown here is derived from an EMBL/GenBank/DDBJ whole genome shotgun (WGS) entry which is preliminary data.</text>
</comment>
<evidence type="ECO:0000313" key="2">
    <source>
        <dbReference type="Proteomes" id="UP000289738"/>
    </source>
</evidence>
<gene>
    <name evidence="1" type="ORF">Ahy_A05g024001</name>
</gene>
<accession>A0A445D514</accession>
<protein>
    <recommendedName>
        <fullName evidence="3">Nudix hydrolase domain-containing protein</fullName>
    </recommendedName>
</protein>
<dbReference type="Proteomes" id="UP000289738">
    <property type="component" value="Chromosome A05"/>
</dbReference>
<name>A0A445D514_ARAHY</name>
<dbReference type="InterPro" id="IPR015797">
    <property type="entry name" value="NUDIX_hydrolase-like_dom_sf"/>
</dbReference>
<evidence type="ECO:0000313" key="1">
    <source>
        <dbReference type="EMBL" id="RYR58315.1"/>
    </source>
</evidence>
<dbReference type="AlphaFoldDB" id="A0A445D514"/>
<organism evidence="1 2">
    <name type="scientific">Arachis hypogaea</name>
    <name type="common">Peanut</name>
    <dbReference type="NCBI Taxonomy" id="3818"/>
    <lineage>
        <taxon>Eukaryota</taxon>
        <taxon>Viridiplantae</taxon>
        <taxon>Streptophyta</taxon>
        <taxon>Embryophyta</taxon>
        <taxon>Tracheophyta</taxon>
        <taxon>Spermatophyta</taxon>
        <taxon>Magnoliopsida</taxon>
        <taxon>eudicotyledons</taxon>
        <taxon>Gunneridae</taxon>
        <taxon>Pentapetalae</taxon>
        <taxon>rosids</taxon>
        <taxon>fabids</taxon>
        <taxon>Fabales</taxon>
        <taxon>Fabaceae</taxon>
        <taxon>Papilionoideae</taxon>
        <taxon>50 kb inversion clade</taxon>
        <taxon>dalbergioids sensu lato</taxon>
        <taxon>Dalbergieae</taxon>
        <taxon>Pterocarpus clade</taxon>
        <taxon>Arachis</taxon>
    </lineage>
</organism>
<sequence length="164" mass="18199">MALSGHLSKILLRATTRFLLSCYIKNMSQLWWFGLVFVVFHCRNAIDSSLFKQWLHNLQSEIGILDDGTLALRQVLIQGVDMFGKRIGFLKFKADIYKPVPGIVFARGPAVTMLILLESDGETYAVLTEQARVPTGRIILELPAGMTALEELAKASIGMDNLSA</sequence>
<reference evidence="1 2" key="1">
    <citation type="submission" date="2019-01" db="EMBL/GenBank/DDBJ databases">
        <title>Sequencing of cultivated peanut Arachis hypogaea provides insights into genome evolution and oil improvement.</title>
        <authorList>
            <person name="Chen X."/>
        </authorList>
    </citation>
    <scope>NUCLEOTIDE SEQUENCE [LARGE SCALE GENOMIC DNA]</scope>
    <source>
        <strain evidence="2">cv. Fuhuasheng</strain>
        <tissue evidence="1">Leaves</tissue>
    </source>
</reference>
<evidence type="ECO:0008006" key="3">
    <source>
        <dbReference type="Google" id="ProtNLM"/>
    </source>
</evidence>
<dbReference type="EMBL" id="SDMP01000005">
    <property type="protein sequence ID" value="RYR58315.1"/>
    <property type="molecule type" value="Genomic_DNA"/>
</dbReference>
<dbReference type="STRING" id="3818.A0A445D514"/>
<keyword evidence="2" id="KW-1185">Reference proteome</keyword>
<dbReference type="SUPFAM" id="SSF55811">
    <property type="entry name" value="Nudix"/>
    <property type="match status" value="1"/>
</dbReference>
<dbReference type="Gene3D" id="3.90.79.10">
    <property type="entry name" value="Nucleoside Triphosphate Pyrophosphohydrolase"/>
    <property type="match status" value="1"/>
</dbReference>